<evidence type="ECO:0000313" key="3">
    <source>
        <dbReference type="Proteomes" id="UP001597369"/>
    </source>
</evidence>
<protein>
    <submittedName>
        <fullName evidence="2">Glycosyltransferase</fullName>
        <ecNumber evidence="2">2.4.-.-</ecNumber>
    </submittedName>
</protein>
<organism evidence="2 3">
    <name type="scientific">Pontibacter silvestris</name>
    <dbReference type="NCBI Taxonomy" id="2305183"/>
    <lineage>
        <taxon>Bacteria</taxon>
        <taxon>Pseudomonadati</taxon>
        <taxon>Bacteroidota</taxon>
        <taxon>Cytophagia</taxon>
        <taxon>Cytophagales</taxon>
        <taxon>Hymenobacteraceae</taxon>
        <taxon>Pontibacter</taxon>
    </lineage>
</organism>
<keyword evidence="2" id="KW-0808">Transferase</keyword>
<comment type="caution">
    <text evidence="2">The sequence shown here is derived from an EMBL/GenBank/DDBJ whole genome shotgun (WGS) entry which is preliminary data.</text>
</comment>
<dbReference type="GO" id="GO:0016757">
    <property type="term" value="F:glycosyltransferase activity"/>
    <property type="evidence" value="ECO:0007669"/>
    <property type="project" value="UniProtKB-KW"/>
</dbReference>
<dbReference type="InterPro" id="IPR001173">
    <property type="entry name" value="Glyco_trans_2-like"/>
</dbReference>
<dbReference type="Gene3D" id="3.90.550.10">
    <property type="entry name" value="Spore Coat Polysaccharide Biosynthesis Protein SpsA, Chain A"/>
    <property type="match status" value="1"/>
</dbReference>
<dbReference type="InterPro" id="IPR029044">
    <property type="entry name" value="Nucleotide-diphossugar_trans"/>
</dbReference>
<keyword evidence="3" id="KW-1185">Reference proteome</keyword>
<name>A0ABW4WVR4_9BACT</name>
<keyword evidence="2" id="KW-0328">Glycosyltransferase</keyword>
<dbReference type="SUPFAM" id="SSF53448">
    <property type="entry name" value="Nucleotide-diphospho-sugar transferases"/>
    <property type="match status" value="1"/>
</dbReference>
<dbReference type="Pfam" id="PF00535">
    <property type="entry name" value="Glycos_transf_2"/>
    <property type="match status" value="1"/>
</dbReference>
<gene>
    <name evidence="2" type="ORF">ACFSKU_08105</name>
</gene>
<dbReference type="EMBL" id="JBHUHV010000024">
    <property type="protein sequence ID" value="MFD2066844.1"/>
    <property type="molecule type" value="Genomic_DNA"/>
</dbReference>
<reference evidence="3" key="1">
    <citation type="journal article" date="2019" name="Int. J. Syst. Evol. Microbiol.">
        <title>The Global Catalogue of Microorganisms (GCM) 10K type strain sequencing project: providing services to taxonomists for standard genome sequencing and annotation.</title>
        <authorList>
            <consortium name="The Broad Institute Genomics Platform"/>
            <consortium name="The Broad Institute Genome Sequencing Center for Infectious Disease"/>
            <person name="Wu L."/>
            <person name="Ma J."/>
        </authorList>
    </citation>
    <scope>NUCLEOTIDE SEQUENCE [LARGE SCALE GENOMIC DNA]</scope>
    <source>
        <strain evidence="3">JCM 16545</strain>
    </source>
</reference>
<dbReference type="EC" id="2.4.-.-" evidence="2"/>
<dbReference type="PANTHER" id="PTHR22916:SF3">
    <property type="entry name" value="UDP-GLCNAC:BETAGAL BETA-1,3-N-ACETYLGLUCOSAMINYLTRANSFERASE-LIKE PROTEIN 1"/>
    <property type="match status" value="1"/>
</dbReference>
<accession>A0ABW4WVR4</accession>
<evidence type="ECO:0000259" key="1">
    <source>
        <dbReference type="Pfam" id="PF00535"/>
    </source>
</evidence>
<proteinExistence type="predicted"/>
<evidence type="ECO:0000313" key="2">
    <source>
        <dbReference type="EMBL" id="MFD2066844.1"/>
    </source>
</evidence>
<dbReference type="Proteomes" id="UP001597369">
    <property type="component" value="Unassembled WGS sequence"/>
</dbReference>
<dbReference type="PANTHER" id="PTHR22916">
    <property type="entry name" value="GLYCOSYLTRANSFERASE"/>
    <property type="match status" value="1"/>
</dbReference>
<feature type="domain" description="Glycosyltransferase 2-like" evidence="1">
    <location>
        <begin position="8"/>
        <end position="111"/>
    </location>
</feature>
<sequence length="314" mass="36435">MTPSPLFSILIANYNNGRYLREAINSVIAQTYSKWEIIIVDDYSNDESISIYKELELNDKIKIFFNEKNEGVGVTKRKLTDLACGDILAFLDPDDTITTNALQLMVDVHLSLPEISLAYSTHFLCDSDLNIIKINDTVGPIATGETYFTNTNGKRVSAFASFKRDKYELTSKINPSYLSAEDQDLYYKLEEVGEFIYIDEPLYYYRQHPGGISTGKNVMNAMRWHNVVRRDTYVRRLRSKSAKNLTKKALAIHHEKFYYWQACIEFENKKIASMYYSLFISFYHGGLYNSIEKIKFLFKPLKYLFNKKVSISKE</sequence>
<dbReference type="RefSeq" id="WP_229961501.1">
    <property type="nucleotide sequence ID" value="NZ_JAJJWI010000013.1"/>
</dbReference>